<proteinExistence type="predicted"/>
<dbReference type="AlphaFoldDB" id="A0A6B8W7N4"/>
<protein>
    <submittedName>
        <fullName evidence="1">Uncharacterized protein</fullName>
    </submittedName>
</protein>
<evidence type="ECO:0000313" key="1">
    <source>
        <dbReference type="EMBL" id="QGU03098.1"/>
    </source>
</evidence>
<organism evidence="1 2">
    <name type="scientific">Corynebacterium kalinowskii</name>
    <dbReference type="NCBI Taxonomy" id="2675216"/>
    <lineage>
        <taxon>Bacteria</taxon>
        <taxon>Bacillati</taxon>
        <taxon>Actinomycetota</taxon>
        <taxon>Actinomycetes</taxon>
        <taxon>Mycobacteriales</taxon>
        <taxon>Corynebacteriaceae</taxon>
        <taxon>Corynebacterium</taxon>
    </lineage>
</organism>
<evidence type="ECO:0000313" key="2">
    <source>
        <dbReference type="Proteomes" id="UP000427071"/>
    </source>
</evidence>
<sequence length="90" mass="10239">MQRWTWVRFQTVDHQLCKLVIVGNRRPIRTALWQHVDELDKCFPAAIAQEEVIEVDLQIVVEVKADLTSSTIDQIDNIGKPPTASSTPMP</sequence>
<keyword evidence="2" id="KW-1185">Reference proteome</keyword>
<gene>
    <name evidence="1" type="ORF">CKALI_11270</name>
</gene>
<dbReference type="EMBL" id="CP046452">
    <property type="protein sequence ID" value="QGU03098.1"/>
    <property type="molecule type" value="Genomic_DNA"/>
</dbReference>
<dbReference type="Proteomes" id="UP000427071">
    <property type="component" value="Chromosome"/>
</dbReference>
<accession>A0A6B8W7N4</accession>
<dbReference type="KEGG" id="ckw:CKALI_11270"/>
<reference evidence="2" key="1">
    <citation type="submission" date="2019-11" db="EMBL/GenBank/DDBJ databases">
        <title>Complete genome sequence of Corynebacterium kalinowskii 1959, a novel Corynebacterium species isolated from soil of a small paddock in Vilsendorf, Germany.</title>
        <authorList>
            <person name="Schaffert L."/>
            <person name="Ruwe M."/>
            <person name="Milse J."/>
            <person name="Hanuschka K."/>
            <person name="Ortseifen V."/>
            <person name="Droste J."/>
            <person name="Brandt D."/>
            <person name="Schlueter L."/>
            <person name="Kutter Y."/>
            <person name="Vinke S."/>
            <person name="Viehoefer P."/>
            <person name="Jacob L."/>
            <person name="Luebke N.-C."/>
            <person name="Schulte-Berndt E."/>
            <person name="Hain C."/>
            <person name="Linder M."/>
            <person name="Schmidt P."/>
            <person name="Wollenschlaeger L."/>
            <person name="Luttermann T."/>
            <person name="Thieme E."/>
            <person name="Hassa J."/>
            <person name="Haak M."/>
            <person name="Wittchen M."/>
            <person name="Mentz A."/>
            <person name="Persicke M."/>
            <person name="Busche T."/>
            <person name="Ruckert C."/>
        </authorList>
    </citation>
    <scope>NUCLEOTIDE SEQUENCE [LARGE SCALE GENOMIC DNA]</scope>
    <source>
        <strain evidence="2">1959</strain>
    </source>
</reference>
<name>A0A6B8W7N4_9CORY</name>